<name>A0A1X7S5R4_ZYMT9</name>
<feature type="compositionally biased region" description="Polar residues" evidence="1">
    <location>
        <begin position="24"/>
        <end position="34"/>
    </location>
</feature>
<keyword evidence="4" id="KW-1185">Reference proteome</keyword>
<evidence type="ECO:0000256" key="2">
    <source>
        <dbReference type="SAM" id="Phobius"/>
    </source>
</evidence>
<dbReference type="STRING" id="1276538.A0A1X7S5R4"/>
<feature type="transmembrane region" description="Helical" evidence="2">
    <location>
        <begin position="412"/>
        <end position="436"/>
    </location>
</feature>
<dbReference type="PANTHER" id="PTHR42024:SF1">
    <property type="entry name" value="AMINO ACID PERMEASE_ SLC12A DOMAIN-CONTAINING PROTEIN"/>
    <property type="match status" value="1"/>
</dbReference>
<evidence type="ECO:0000313" key="3">
    <source>
        <dbReference type="EMBL" id="SMQ54567.1"/>
    </source>
</evidence>
<protein>
    <submittedName>
        <fullName evidence="3">Uncharacterized protein</fullName>
    </submittedName>
</protein>
<feature type="transmembrane region" description="Helical" evidence="2">
    <location>
        <begin position="234"/>
        <end position="251"/>
    </location>
</feature>
<dbReference type="Proteomes" id="UP000215127">
    <property type="component" value="Chromosome 10"/>
</dbReference>
<feature type="transmembrane region" description="Helical" evidence="2">
    <location>
        <begin position="177"/>
        <end position="201"/>
    </location>
</feature>
<feature type="region of interest" description="Disordered" evidence="1">
    <location>
        <begin position="99"/>
        <end position="162"/>
    </location>
</feature>
<evidence type="ECO:0000256" key="1">
    <source>
        <dbReference type="SAM" id="MobiDB-lite"/>
    </source>
</evidence>
<feature type="transmembrane region" description="Helical" evidence="2">
    <location>
        <begin position="280"/>
        <end position="299"/>
    </location>
</feature>
<feature type="transmembrane region" description="Helical" evidence="2">
    <location>
        <begin position="382"/>
        <end position="406"/>
    </location>
</feature>
<feature type="transmembrane region" description="Helical" evidence="2">
    <location>
        <begin position="311"/>
        <end position="334"/>
    </location>
</feature>
<feature type="compositionally biased region" description="Basic and acidic residues" evidence="1">
    <location>
        <begin position="1"/>
        <end position="18"/>
    </location>
</feature>
<feature type="region of interest" description="Disordered" evidence="1">
    <location>
        <begin position="1"/>
        <end position="39"/>
    </location>
</feature>
<dbReference type="AlphaFoldDB" id="A0A1X7S5R4"/>
<sequence>MDQWSEKDAERGEQEQEQQRAPSLDQQSVGITNTDPDRIEQIIEPSNFDELDQATSLKRQSLTYGTDREKHLSAELERDQYKRESVETSNYRFSQITANTGTSVGWGDDPEKKSEEGESGDQVPPLREGEALQRPTHTRAAHSQATTVGLSSRRSLPSLRRRETKLAQKEAHPWQHLGITLGGPMIILFDLVVPCIVYYSWYDAHLRSRNRRCRNEHPNEDPCPIPRLQYDSDILGYAIICFGFGELWILLSRVHRLYYHQDECAPLLSRHRWELDATSWVYAVAMILALIPFVIGSELELQHLYLYSPCFIMGFLGLLMFVTTCFSFTLPIGINSQARGTKLRPFIYYAAEDFIAVDGMQDREFRVRYNERYETNRQFRRFFVILTIWWMCGIVIYIGCVSAVIWKCEFHTAFGLSLGVLFSYIAIWAGTSAIMVHYEMKREHLAYENGEIEA</sequence>
<gene>
    <name evidence="3" type="ORF">ZT3D7_G9722</name>
</gene>
<keyword evidence="2" id="KW-0472">Membrane</keyword>
<evidence type="ECO:0000313" key="4">
    <source>
        <dbReference type="Proteomes" id="UP000215127"/>
    </source>
</evidence>
<keyword evidence="2" id="KW-0812">Transmembrane</keyword>
<accession>A0A1X7S5R4</accession>
<reference evidence="3 4" key="1">
    <citation type="submission" date="2016-06" db="EMBL/GenBank/DDBJ databases">
        <authorList>
            <person name="Kjaerup R.B."/>
            <person name="Dalgaard T.S."/>
            <person name="Juul-Madsen H.R."/>
        </authorList>
    </citation>
    <scope>NUCLEOTIDE SEQUENCE [LARGE SCALE GENOMIC DNA]</scope>
</reference>
<dbReference type="PANTHER" id="PTHR42024">
    <property type="entry name" value="AMINO ACID PERMEASE_ SLC12A DOMAIN-CONTAINING PROTEIN"/>
    <property type="match status" value="1"/>
</dbReference>
<feature type="compositionally biased region" description="Basic and acidic residues" evidence="1">
    <location>
        <begin position="66"/>
        <end position="86"/>
    </location>
</feature>
<proteinExistence type="predicted"/>
<dbReference type="EMBL" id="LT853701">
    <property type="protein sequence ID" value="SMQ54567.1"/>
    <property type="molecule type" value="Genomic_DNA"/>
</dbReference>
<feature type="region of interest" description="Disordered" evidence="1">
    <location>
        <begin position="59"/>
        <end position="87"/>
    </location>
</feature>
<keyword evidence="2" id="KW-1133">Transmembrane helix</keyword>
<organism evidence="3 4">
    <name type="scientific">Zymoseptoria tritici (strain ST99CH_3D7)</name>
    <dbReference type="NCBI Taxonomy" id="1276538"/>
    <lineage>
        <taxon>Eukaryota</taxon>
        <taxon>Fungi</taxon>
        <taxon>Dikarya</taxon>
        <taxon>Ascomycota</taxon>
        <taxon>Pezizomycotina</taxon>
        <taxon>Dothideomycetes</taxon>
        <taxon>Dothideomycetidae</taxon>
        <taxon>Mycosphaerellales</taxon>
        <taxon>Mycosphaerellaceae</taxon>
        <taxon>Zymoseptoria</taxon>
    </lineage>
</organism>